<evidence type="ECO:0000256" key="5">
    <source>
        <dbReference type="SAM" id="MobiDB-lite"/>
    </source>
</evidence>
<evidence type="ECO:0000313" key="6">
    <source>
        <dbReference type="EMBL" id="KAK6340142.1"/>
    </source>
</evidence>
<proteinExistence type="inferred from homology"/>
<sequence length="424" mass="47003">MTTRSEGDEEVCREVYARIAGFFQSFRQQTVQIELLPFYPVPPTHIFTESTSLGIPKSSLWKAFRHARPLFFTTLSSLNSPTSQTAQPTSTSTYLTLLSTSTILLLHDSEHLTAINARKRVLITHFPPNAPFPIGNRGQELPFSPQSEYFFITSLLTSPLHKHTKSPHLWSHRRWLISTYPSLKHPIPPPSPGAPSSRPGTADNSVLAKSFRRWCRKEVSTVLRAAEAHPKNYYAWTYARWLVGVQGVGFNHEDVVSWCMKHPGDVSGWSFLAWLWIEEARHNNYNNSGGNNNNSGGGGGGSSYQQQLRDGNTAGIGLGGTTRSVSDVRYNQLFSVLKYSHNTAPGHEALWGFVRAVVGGGVFDDGYRTAIVELLKGWDGEAESIRAVEDVVRERMLLRATVGGLEGRYAAGVNVDSEMVDMPG</sequence>
<dbReference type="AlphaFoldDB" id="A0AAV9UDD8"/>
<keyword evidence="2" id="KW-0637">Prenyltransferase</keyword>
<keyword evidence="4" id="KW-0677">Repeat</keyword>
<dbReference type="GO" id="GO:0005737">
    <property type="term" value="C:cytoplasm"/>
    <property type="evidence" value="ECO:0007669"/>
    <property type="project" value="TreeGrafter"/>
</dbReference>
<gene>
    <name evidence="6" type="ORF">TWF730_001912</name>
</gene>
<evidence type="ECO:0000256" key="4">
    <source>
        <dbReference type="ARBA" id="ARBA00022737"/>
    </source>
</evidence>
<evidence type="ECO:0000256" key="3">
    <source>
        <dbReference type="ARBA" id="ARBA00022679"/>
    </source>
</evidence>
<dbReference type="PANTHER" id="PTHR11129">
    <property type="entry name" value="PROTEIN FARNESYLTRANSFERASE ALPHA SUBUNIT/RAB GERANYLGERANYL TRANSFERASE ALPHA SUBUNIT"/>
    <property type="match status" value="1"/>
</dbReference>
<dbReference type="Proteomes" id="UP001373714">
    <property type="component" value="Unassembled WGS sequence"/>
</dbReference>
<keyword evidence="3" id="KW-0808">Transferase</keyword>
<accession>A0AAV9UDD8</accession>
<dbReference type="GO" id="GO:0008318">
    <property type="term" value="F:protein prenyltransferase activity"/>
    <property type="evidence" value="ECO:0007669"/>
    <property type="project" value="InterPro"/>
</dbReference>
<dbReference type="Pfam" id="PF01239">
    <property type="entry name" value="PPTA"/>
    <property type="match status" value="2"/>
</dbReference>
<reference evidence="6 7" key="1">
    <citation type="submission" date="2019-10" db="EMBL/GenBank/DDBJ databases">
        <authorList>
            <person name="Palmer J.M."/>
        </authorList>
    </citation>
    <scope>NUCLEOTIDE SEQUENCE [LARGE SCALE GENOMIC DNA]</scope>
    <source>
        <strain evidence="6 7">TWF730</strain>
    </source>
</reference>
<feature type="region of interest" description="Disordered" evidence="5">
    <location>
        <begin position="287"/>
        <end position="306"/>
    </location>
</feature>
<dbReference type="PANTHER" id="PTHR11129:SF3">
    <property type="entry name" value="PROTEIN PRENYLTRANSFERASE ALPHA SUBUNIT REPEAT-CONTAINING PROTEIN 1"/>
    <property type="match status" value="1"/>
</dbReference>
<evidence type="ECO:0000313" key="7">
    <source>
        <dbReference type="Proteomes" id="UP001373714"/>
    </source>
</evidence>
<comment type="caution">
    <text evidence="6">The sequence shown here is derived from an EMBL/GenBank/DDBJ whole genome shotgun (WGS) entry which is preliminary data.</text>
</comment>
<comment type="similarity">
    <text evidence="1">Belongs to the protein prenyltransferase subunit alpha family.</text>
</comment>
<keyword evidence="7" id="KW-1185">Reference proteome</keyword>
<name>A0AAV9UDD8_9PEZI</name>
<dbReference type="EMBL" id="JAVHNS010000011">
    <property type="protein sequence ID" value="KAK6340142.1"/>
    <property type="molecule type" value="Genomic_DNA"/>
</dbReference>
<dbReference type="InterPro" id="IPR002088">
    <property type="entry name" value="Prenyl_trans_a"/>
</dbReference>
<dbReference type="SUPFAM" id="SSF48439">
    <property type="entry name" value="Protein prenylyltransferase"/>
    <property type="match status" value="1"/>
</dbReference>
<organism evidence="6 7">
    <name type="scientific">Orbilia blumenaviensis</name>
    <dbReference type="NCBI Taxonomy" id="1796055"/>
    <lineage>
        <taxon>Eukaryota</taxon>
        <taxon>Fungi</taxon>
        <taxon>Dikarya</taxon>
        <taxon>Ascomycota</taxon>
        <taxon>Pezizomycotina</taxon>
        <taxon>Orbiliomycetes</taxon>
        <taxon>Orbiliales</taxon>
        <taxon>Orbiliaceae</taxon>
        <taxon>Orbilia</taxon>
    </lineage>
</organism>
<evidence type="ECO:0000256" key="2">
    <source>
        <dbReference type="ARBA" id="ARBA00022602"/>
    </source>
</evidence>
<protein>
    <submittedName>
        <fullName evidence="6">Uncharacterized protein</fullName>
    </submittedName>
</protein>
<evidence type="ECO:0000256" key="1">
    <source>
        <dbReference type="ARBA" id="ARBA00006734"/>
    </source>
</evidence>
<dbReference type="Gene3D" id="1.25.40.120">
    <property type="entry name" value="Protein prenylyltransferase"/>
    <property type="match status" value="1"/>
</dbReference>